<proteinExistence type="predicted"/>
<dbReference type="PANTHER" id="PTHR32305">
    <property type="match status" value="1"/>
</dbReference>
<keyword evidence="2" id="KW-1185">Reference proteome</keyword>
<evidence type="ECO:0000313" key="2">
    <source>
        <dbReference type="Proteomes" id="UP001070176"/>
    </source>
</evidence>
<dbReference type="InterPro" id="IPR050708">
    <property type="entry name" value="T6SS_VgrG/RHS"/>
</dbReference>
<reference evidence="1" key="1">
    <citation type="submission" date="2022-10" db="EMBL/GenBank/DDBJ databases">
        <title>Chryseobacterium sp. nov., a novel bacterial species.</title>
        <authorList>
            <person name="Cao Y."/>
        </authorList>
    </citation>
    <scope>NUCLEOTIDE SEQUENCE</scope>
    <source>
        <strain evidence="1">KC 927</strain>
    </source>
</reference>
<gene>
    <name evidence="1" type="ORF">OEA66_06895</name>
</gene>
<dbReference type="Gene3D" id="2.180.10.10">
    <property type="entry name" value="RHS repeat-associated core"/>
    <property type="match status" value="1"/>
</dbReference>
<dbReference type="InterPro" id="IPR022385">
    <property type="entry name" value="Rhs_assc_core"/>
</dbReference>
<dbReference type="Proteomes" id="UP001070176">
    <property type="component" value="Unassembled WGS sequence"/>
</dbReference>
<dbReference type="PANTHER" id="PTHR32305:SF15">
    <property type="entry name" value="PROTEIN RHSA-RELATED"/>
    <property type="match status" value="1"/>
</dbReference>
<dbReference type="EMBL" id="JAOVZV010000005">
    <property type="protein sequence ID" value="MCX8532077.1"/>
    <property type="molecule type" value="Genomic_DNA"/>
</dbReference>
<name>A0ABT3Y1Q8_9FLAO</name>
<protein>
    <submittedName>
        <fullName evidence="1">RHS repeat-associated core domain-containing protein</fullName>
    </submittedName>
</protein>
<evidence type="ECO:0000313" key="1">
    <source>
        <dbReference type="EMBL" id="MCX8532077.1"/>
    </source>
</evidence>
<organism evidence="1 2">
    <name type="scientific">Chryseobacterium luquanense</name>
    <dbReference type="NCBI Taxonomy" id="2983766"/>
    <lineage>
        <taxon>Bacteria</taxon>
        <taxon>Pseudomonadati</taxon>
        <taxon>Bacteroidota</taxon>
        <taxon>Flavobacteriia</taxon>
        <taxon>Flavobacteriales</taxon>
        <taxon>Weeksellaceae</taxon>
        <taxon>Chryseobacterium group</taxon>
        <taxon>Chryseobacterium</taxon>
    </lineage>
</organism>
<sequence length="287" mass="32005">MAYQYKYNGKELQETGMYDYGARFYMPDIGRWGVVDPLAEKMTRHSPFNYAFNNPIRFIDPDGRQGKDVTITGGAATIALMELQKSVSSELTLSKDSNGKVSYTQNNPKSRLSSDAQQLVDAIDNHSVNVNVKAENTNRTEKRNLYIGGAFSGNKTRYQFSKNGSFDAITETLQEVNPSVLGLISNYFNKPGADILHEVTESYKGALISRILGKDVGIPTQEESEDPFSIYNLSHYGATPQSSPIENFQINYYDKDGNQTNTLERSGRGEAIFRNGNKIPLIIPIQP</sequence>
<accession>A0ABT3Y1Q8</accession>
<dbReference type="NCBIfam" id="TIGR03696">
    <property type="entry name" value="Rhs_assc_core"/>
    <property type="match status" value="1"/>
</dbReference>
<comment type="caution">
    <text evidence="1">The sequence shown here is derived from an EMBL/GenBank/DDBJ whole genome shotgun (WGS) entry which is preliminary data.</text>
</comment>